<dbReference type="PATRIC" id="fig|1121477.3.peg.2951"/>
<gene>
    <name evidence="2" type="ORF">VW29_09260</name>
</gene>
<name>A0A0F5LS42_9HYPH</name>
<dbReference type="InterPro" id="IPR036374">
    <property type="entry name" value="OxRdtase_Mopterin-bd_sf"/>
</dbReference>
<feature type="domain" description="Oxidoreductase molybdopterin-binding" evidence="1">
    <location>
        <begin position="24"/>
        <end position="117"/>
    </location>
</feature>
<proteinExistence type="predicted"/>
<reference evidence="2 3" key="1">
    <citation type="submission" date="2015-03" db="EMBL/GenBank/DDBJ databases">
        <authorList>
            <person name="Hassan Y.I."/>
            <person name="Lepp D."/>
            <person name="Zhou T."/>
        </authorList>
    </citation>
    <scope>NUCLEOTIDE SEQUENCE [LARGE SCALE GENOMIC DNA]</scope>
    <source>
        <strain evidence="2 3">DSM 17137</strain>
    </source>
</reference>
<evidence type="ECO:0000313" key="3">
    <source>
        <dbReference type="Proteomes" id="UP000033608"/>
    </source>
</evidence>
<evidence type="ECO:0000259" key="1">
    <source>
        <dbReference type="Pfam" id="PF00174"/>
    </source>
</evidence>
<dbReference type="InterPro" id="IPR000572">
    <property type="entry name" value="OxRdtase_Mopterin-bd_dom"/>
</dbReference>
<comment type="caution">
    <text evidence="2">The sequence shown here is derived from an EMBL/GenBank/DDBJ whole genome shotgun (WGS) entry which is preliminary data.</text>
</comment>
<sequence>MALPAYAQSEPVILTIDGAIEGGKPVDFTMSQLEALGTATIVTSTPWTEGTPTFDGVPMRVLLEHVGAKGETAEVLALNNYQTSVPVIDFTTYPVILATKMDGEYMTVRNKGPLFIMYPFDAVPELQAEIYLSRAAWQVRTITIK</sequence>
<accession>A0A0F5LS42</accession>
<dbReference type="SUPFAM" id="SSF56524">
    <property type="entry name" value="Oxidoreductase molybdopterin-binding domain"/>
    <property type="match status" value="1"/>
</dbReference>
<dbReference type="Gene3D" id="3.90.420.10">
    <property type="entry name" value="Oxidoreductase, molybdopterin-binding domain"/>
    <property type="match status" value="1"/>
</dbReference>
<evidence type="ECO:0000313" key="2">
    <source>
        <dbReference type="EMBL" id="KKB84984.1"/>
    </source>
</evidence>
<dbReference type="AlphaFoldDB" id="A0A0F5LS42"/>
<dbReference type="STRING" id="1121477.SAMN02745223_01609"/>
<dbReference type="Pfam" id="PF00174">
    <property type="entry name" value="Oxidored_molyb"/>
    <property type="match status" value="1"/>
</dbReference>
<organism evidence="2 3">
    <name type="scientific">Devosia limi DSM 17137</name>
    <dbReference type="NCBI Taxonomy" id="1121477"/>
    <lineage>
        <taxon>Bacteria</taxon>
        <taxon>Pseudomonadati</taxon>
        <taxon>Pseudomonadota</taxon>
        <taxon>Alphaproteobacteria</taxon>
        <taxon>Hyphomicrobiales</taxon>
        <taxon>Devosiaceae</taxon>
        <taxon>Devosia</taxon>
    </lineage>
</organism>
<dbReference type="Proteomes" id="UP000033608">
    <property type="component" value="Unassembled WGS sequence"/>
</dbReference>
<protein>
    <recommendedName>
        <fullName evidence="1">Oxidoreductase molybdopterin-binding domain-containing protein</fullName>
    </recommendedName>
</protein>
<dbReference type="EMBL" id="LAJF01000062">
    <property type="protein sequence ID" value="KKB84984.1"/>
    <property type="molecule type" value="Genomic_DNA"/>
</dbReference>
<keyword evidence="3" id="KW-1185">Reference proteome</keyword>